<keyword evidence="1" id="KW-0677">Repeat</keyword>
<dbReference type="PANTHER" id="PTHR44943:SF4">
    <property type="entry name" value="TPR REPEAT-CONTAINING PROTEIN MJ0798"/>
    <property type="match status" value="1"/>
</dbReference>
<dbReference type="Pfam" id="PF16669">
    <property type="entry name" value="TTC5_OB"/>
    <property type="match status" value="1"/>
</dbReference>
<dbReference type="Gene3D" id="2.40.50.550">
    <property type="match status" value="1"/>
</dbReference>
<dbReference type="SUPFAM" id="SSF48452">
    <property type="entry name" value="TPR-like"/>
    <property type="match status" value="1"/>
</dbReference>
<reference evidence="5" key="1">
    <citation type="submission" date="2020-03" db="EMBL/GenBank/DDBJ databases">
        <title>Transcriptomic Profiling of the Digestive Tract of the Rat Flea, Xenopsylla cheopis, Following Blood Feeding and Infection with Yersinia pestis.</title>
        <authorList>
            <person name="Bland D.M."/>
            <person name="Martens C.A."/>
            <person name="Virtaneva K."/>
            <person name="Kanakabandi K."/>
            <person name="Long D."/>
            <person name="Rosenke R."/>
            <person name="Saturday G.A."/>
            <person name="Hoyt F.H."/>
            <person name="Bruno D.P."/>
            <person name="Ribeiro J.M.C."/>
            <person name="Hinnebusch J."/>
        </authorList>
    </citation>
    <scope>NUCLEOTIDE SEQUENCE</scope>
</reference>
<evidence type="ECO:0000256" key="1">
    <source>
        <dbReference type="ARBA" id="ARBA00022737"/>
    </source>
</evidence>
<dbReference type="InterPro" id="IPR011990">
    <property type="entry name" value="TPR-like_helical_dom_sf"/>
</dbReference>
<dbReference type="GO" id="GO:0008318">
    <property type="term" value="F:protein prenyltransferase activity"/>
    <property type="evidence" value="ECO:0007669"/>
    <property type="project" value="InterPro"/>
</dbReference>
<dbReference type="PROSITE" id="PS51147">
    <property type="entry name" value="PFTA"/>
    <property type="match status" value="1"/>
</dbReference>
<dbReference type="PROSITE" id="PS50005">
    <property type="entry name" value="TPR"/>
    <property type="match status" value="1"/>
</dbReference>
<organism evidence="5">
    <name type="scientific">Xenopsylla cheopis</name>
    <name type="common">Oriental rat flea</name>
    <name type="synonym">Pulex cheopis</name>
    <dbReference type="NCBI Taxonomy" id="163159"/>
    <lineage>
        <taxon>Eukaryota</taxon>
        <taxon>Metazoa</taxon>
        <taxon>Ecdysozoa</taxon>
        <taxon>Arthropoda</taxon>
        <taxon>Hexapoda</taxon>
        <taxon>Insecta</taxon>
        <taxon>Pterygota</taxon>
        <taxon>Neoptera</taxon>
        <taxon>Endopterygota</taxon>
        <taxon>Siphonaptera</taxon>
        <taxon>Pulicidae</taxon>
        <taxon>Xenopsyllinae</taxon>
        <taxon>Xenopsylla</taxon>
    </lineage>
</organism>
<accession>A0A6M2DN38</accession>
<dbReference type="AlphaFoldDB" id="A0A6M2DN38"/>
<dbReference type="InterPro" id="IPR002088">
    <property type="entry name" value="Prenyl_trans_a"/>
</dbReference>
<dbReference type="InterPro" id="IPR032076">
    <property type="entry name" value="TTC5_OB"/>
</dbReference>
<proteinExistence type="predicted"/>
<feature type="domain" description="Tetratricopeptide repeat protein 5 OB fold" evidence="4">
    <location>
        <begin position="336"/>
        <end position="447"/>
    </location>
</feature>
<evidence type="ECO:0000259" key="4">
    <source>
        <dbReference type="Pfam" id="PF16669"/>
    </source>
</evidence>
<dbReference type="EMBL" id="GIIL01003608">
    <property type="protein sequence ID" value="NOV47334.1"/>
    <property type="molecule type" value="Transcribed_RNA"/>
</dbReference>
<sequence>MTDPKCDVPSTKELDEEPNYEDKLHRRCSKLQAAVDALVKYKTFYFEQYPLSEANLKTERIKAKVEETTDLFKKYQDVALERTLKSTYYYQQGRALNVLDDYSPDALEILTQAIKLDAKNYDAWNVLGEVYWKNNDYIDAISCFEKANEIKKNKESLRNLSMLFRQLPQDICLQNPDSIPAKNSDRVLKALEYAQEALKLDPTDGTSWGILGNAYLAEYFAFDQNTALLRRALSAYNQSYKDPVAKFCSTTTFNHAMALKYSEEYTEAVFKLERAIELEPTWESAKDELNSLLRYVSNLQDLYTFKGRVRQKRLQAQIKSLSINDLGPLKNAEEEYKLISLADLKVGENKNCVVLGRLVGTIFYNDAVPFVFGLVDASELCVLFTVYNLIKNKPFPMGGAIAVANPTLEEKKFSIKSKSYHFKTVRIDNPLMILINGEQLSKNNLSCIHATFSSTSDIDHCRKTHNHYHK</sequence>
<dbReference type="PANTHER" id="PTHR44943">
    <property type="entry name" value="CELLULOSE SYNTHASE OPERON PROTEIN C"/>
    <property type="match status" value="1"/>
</dbReference>
<dbReference type="InterPro" id="IPR038645">
    <property type="entry name" value="TTC5_OB_sf"/>
</dbReference>
<dbReference type="Gene3D" id="1.25.40.10">
    <property type="entry name" value="Tetratricopeptide repeat domain"/>
    <property type="match status" value="1"/>
</dbReference>
<dbReference type="InterPro" id="IPR051685">
    <property type="entry name" value="Ycf3/AcsC/BcsC/TPR_MFPF"/>
</dbReference>
<protein>
    <submittedName>
        <fullName evidence="5">Putative tetratricopeptide repeat protein 5-like polistes canadensis</fullName>
    </submittedName>
</protein>
<evidence type="ECO:0000256" key="3">
    <source>
        <dbReference type="PROSITE-ProRule" id="PRU00339"/>
    </source>
</evidence>
<keyword evidence="2 3" id="KW-0802">TPR repeat</keyword>
<dbReference type="SMART" id="SM00028">
    <property type="entry name" value="TPR"/>
    <property type="match status" value="3"/>
</dbReference>
<dbReference type="InterPro" id="IPR019734">
    <property type="entry name" value="TPR_rpt"/>
</dbReference>
<evidence type="ECO:0000313" key="5">
    <source>
        <dbReference type="EMBL" id="NOV47334.1"/>
    </source>
</evidence>
<name>A0A6M2DN38_XENCH</name>
<feature type="repeat" description="TPR" evidence="3">
    <location>
        <begin position="121"/>
        <end position="154"/>
    </location>
</feature>
<evidence type="ECO:0000256" key="2">
    <source>
        <dbReference type="ARBA" id="ARBA00022803"/>
    </source>
</evidence>
<dbReference type="Pfam" id="PF13181">
    <property type="entry name" value="TPR_8"/>
    <property type="match status" value="1"/>
</dbReference>